<evidence type="ECO:0000313" key="1">
    <source>
        <dbReference type="EMBL" id="AMS43290.1"/>
    </source>
</evidence>
<dbReference type="EMBL" id="CP015005">
    <property type="protein sequence ID" value="AMS43290.1"/>
    <property type="molecule type" value="Genomic_DNA"/>
</dbReference>
<dbReference type="AlphaFoldDB" id="A0AAC9ASB8"/>
<proteinExistence type="predicted"/>
<gene>
    <name evidence="1" type="ORF">AA2016_4375</name>
    <name evidence="2" type="ORF">FHS67_002479</name>
</gene>
<reference evidence="2 4" key="2">
    <citation type="submission" date="2020-08" db="EMBL/GenBank/DDBJ databases">
        <title>Genomic Encyclopedia of Type Strains, Phase IV (KMG-IV): sequencing the most valuable type-strain genomes for metagenomic binning, comparative biology and taxonomic classification.</title>
        <authorList>
            <person name="Goeker M."/>
        </authorList>
    </citation>
    <scope>NUCLEOTIDE SEQUENCE [LARGE SCALE GENOMIC DNA]</scope>
    <source>
        <strain evidence="2 4">DSM 10368</strain>
    </source>
</reference>
<dbReference type="Proteomes" id="UP000075755">
    <property type="component" value="Chromosome"/>
</dbReference>
<dbReference type="EMBL" id="JACICB010000008">
    <property type="protein sequence ID" value="MBB3706159.1"/>
    <property type="molecule type" value="Genomic_DNA"/>
</dbReference>
<accession>A0AAC9ASB8</accession>
<evidence type="ECO:0000313" key="3">
    <source>
        <dbReference type="Proteomes" id="UP000075755"/>
    </source>
</evidence>
<sequence length="271" mass="29370">MPNDSVIREALAHARFKIEWANNHINAVEALVISVVAENQSVVNIQDDLETGLALVIIGPKQHIPVSLPLHIGDAIHALNSVWDYLWSGLARSIDSSLASKITAPRHEARKNLKADIDDAKGRHRPIHRAFPQAEAFVLDIVKPYNPANGGSVIWDLGKLDNISKHRLLIATPYVISFDVDLTLEGSDGGKIVQTAGAAIQTQGHPLVCGLTPPVKIHDEPKAAVTVVFGERDHFSAQPVVETLAQLVDATSELCNLFEKEFLGSNVGLLP</sequence>
<dbReference type="RefSeq" id="WP_067963792.1">
    <property type="nucleotide sequence ID" value="NZ_CP015005.1"/>
</dbReference>
<dbReference type="Proteomes" id="UP000577697">
    <property type="component" value="Unassembled WGS sequence"/>
</dbReference>
<protein>
    <submittedName>
        <fullName evidence="1">Uncharacterized protein</fullName>
    </submittedName>
</protein>
<name>A0AAC9ASB8_AMIAI</name>
<evidence type="ECO:0000313" key="4">
    <source>
        <dbReference type="Proteomes" id="UP000577697"/>
    </source>
</evidence>
<organism evidence="1 3">
    <name type="scientific">Aminobacter aminovorans</name>
    <name type="common">Chelatobacter heintzii</name>
    <dbReference type="NCBI Taxonomy" id="83263"/>
    <lineage>
        <taxon>Bacteria</taxon>
        <taxon>Pseudomonadati</taxon>
        <taxon>Pseudomonadota</taxon>
        <taxon>Alphaproteobacteria</taxon>
        <taxon>Hyphomicrobiales</taxon>
        <taxon>Phyllobacteriaceae</taxon>
        <taxon>Aminobacter</taxon>
    </lineage>
</organism>
<keyword evidence="4" id="KW-1185">Reference proteome</keyword>
<dbReference type="KEGG" id="aak:AA2016_4375"/>
<evidence type="ECO:0000313" key="2">
    <source>
        <dbReference type="EMBL" id="MBB3706159.1"/>
    </source>
</evidence>
<reference evidence="1 3" key="1">
    <citation type="submission" date="2016-03" db="EMBL/GenBank/DDBJ databases">
        <title>Complete genome of Aminobacter aminovorans KCTC 2477.</title>
        <authorList>
            <person name="Kim K.M."/>
        </authorList>
    </citation>
    <scope>NUCLEOTIDE SEQUENCE [LARGE SCALE GENOMIC DNA]</scope>
    <source>
        <strain evidence="1 3">KCTC 2477</strain>
    </source>
</reference>